<protein>
    <recommendedName>
        <fullName evidence="5">Bromodomain associated domain-containing protein</fullName>
    </recommendedName>
</protein>
<accession>A0A834IYW1</accession>
<evidence type="ECO:0000256" key="4">
    <source>
        <dbReference type="ARBA" id="ARBA00023242"/>
    </source>
</evidence>
<comment type="caution">
    <text evidence="6">The sequence shown here is derived from an EMBL/GenBank/DDBJ whole genome shotgun (WGS) entry which is preliminary data.</text>
</comment>
<keyword evidence="3" id="KW-0804">Transcription</keyword>
<dbReference type="InterPro" id="IPR006565">
    <property type="entry name" value="BTP"/>
</dbReference>
<reference evidence="6" key="1">
    <citation type="submission" date="2020-08" db="EMBL/GenBank/DDBJ databases">
        <title>Genome sequencing and assembly of the red palm weevil Rhynchophorus ferrugineus.</title>
        <authorList>
            <person name="Dias G.B."/>
            <person name="Bergman C.M."/>
            <person name="Manee M."/>
        </authorList>
    </citation>
    <scope>NUCLEOTIDE SEQUENCE</scope>
    <source>
        <strain evidence="6">AA-2017</strain>
        <tissue evidence="6">Whole larva</tissue>
    </source>
</reference>
<keyword evidence="7" id="KW-1185">Reference proteome</keyword>
<evidence type="ECO:0000256" key="1">
    <source>
        <dbReference type="ARBA" id="ARBA00004123"/>
    </source>
</evidence>
<evidence type="ECO:0000259" key="5">
    <source>
        <dbReference type="Pfam" id="PF07524"/>
    </source>
</evidence>
<dbReference type="PANTHER" id="PTHR28598">
    <property type="entry name" value="STAGA COMPLEX 65 SUBUNIT GAMMA"/>
    <property type="match status" value="1"/>
</dbReference>
<dbReference type="GO" id="GO:0003713">
    <property type="term" value="F:transcription coactivator activity"/>
    <property type="evidence" value="ECO:0007669"/>
    <property type="project" value="TreeGrafter"/>
</dbReference>
<dbReference type="Pfam" id="PF07524">
    <property type="entry name" value="Bromo_TP"/>
    <property type="match status" value="1"/>
</dbReference>
<keyword evidence="2" id="KW-0805">Transcription regulation</keyword>
<evidence type="ECO:0000256" key="3">
    <source>
        <dbReference type="ARBA" id="ARBA00023163"/>
    </source>
</evidence>
<keyword evidence="4" id="KW-0539">Nucleus</keyword>
<dbReference type="InterPro" id="IPR009072">
    <property type="entry name" value="Histone-fold"/>
</dbReference>
<dbReference type="EMBL" id="JAACXV010000022">
    <property type="protein sequence ID" value="KAF7286720.1"/>
    <property type="molecule type" value="Genomic_DNA"/>
</dbReference>
<gene>
    <name evidence="6" type="ORF">GWI33_004344</name>
</gene>
<name>A0A834IYW1_RHYFE</name>
<proteinExistence type="predicted"/>
<sequence length="313" mass="35462">MCDNYVEASSKKHWGEIPTEVSSLPVYDVSEDIAKSMDINCLNDYPDVENALQFDELTLPSMDPMMLYAIQLHKWTNDMTETIRLAELAVETNLIPSEDAKPPVPEMPEICVKSKPNILNFMETLLPCPSSKCEMEVPHLSAPIIKQLLIKCIATMTAHIGFESTYQSVLDVLVDVLEQFFKKFCDRLTSAVNEEENLDTSGFPNAMERVLTELGFGGAKGLQDYYQCRVVNYVTVLEKRCQELDKYYSALILPKNESPNSDVEKLYKMDVKEEQDDEEIVSSTSFPDGYQLIDLLEADASKLGLSDLEEYHH</sequence>
<organism evidence="6 7">
    <name type="scientific">Rhynchophorus ferrugineus</name>
    <name type="common">Red palm weevil</name>
    <name type="synonym">Curculio ferrugineus</name>
    <dbReference type="NCBI Taxonomy" id="354439"/>
    <lineage>
        <taxon>Eukaryota</taxon>
        <taxon>Metazoa</taxon>
        <taxon>Ecdysozoa</taxon>
        <taxon>Arthropoda</taxon>
        <taxon>Hexapoda</taxon>
        <taxon>Insecta</taxon>
        <taxon>Pterygota</taxon>
        <taxon>Neoptera</taxon>
        <taxon>Endopterygota</taxon>
        <taxon>Coleoptera</taxon>
        <taxon>Polyphaga</taxon>
        <taxon>Cucujiformia</taxon>
        <taxon>Curculionidae</taxon>
        <taxon>Dryophthorinae</taxon>
        <taxon>Rhynchophorus</taxon>
    </lineage>
</organism>
<dbReference type="Gene3D" id="1.10.20.10">
    <property type="entry name" value="Histone, subunit A"/>
    <property type="match status" value="1"/>
</dbReference>
<dbReference type="GO" id="GO:0046982">
    <property type="term" value="F:protein heterodimerization activity"/>
    <property type="evidence" value="ECO:0007669"/>
    <property type="project" value="InterPro"/>
</dbReference>
<dbReference type="CDD" id="cd06847">
    <property type="entry name" value="HFD_SUPT7L"/>
    <property type="match status" value="1"/>
</dbReference>
<dbReference type="Proteomes" id="UP000625711">
    <property type="component" value="Unassembled WGS sequence"/>
</dbReference>
<dbReference type="InterPro" id="IPR039460">
    <property type="entry name" value="SUPT7L/Spt7"/>
</dbReference>
<evidence type="ECO:0000313" key="7">
    <source>
        <dbReference type="Proteomes" id="UP000625711"/>
    </source>
</evidence>
<dbReference type="GO" id="GO:0005634">
    <property type="term" value="C:nucleus"/>
    <property type="evidence" value="ECO:0007669"/>
    <property type="project" value="UniProtKB-SubCell"/>
</dbReference>
<dbReference type="AlphaFoldDB" id="A0A834IYW1"/>
<evidence type="ECO:0000256" key="2">
    <source>
        <dbReference type="ARBA" id="ARBA00023015"/>
    </source>
</evidence>
<dbReference type="GO" id="GO:0000124">
    <property type="term" value="C:SAGA complex"/>
    <property type="evidence" value="ECO:0007669"/>
    <property type="project" value="InterPro"/>
</dbReference>
<dbReference type="PANTHER" id="PTHR28598:SF1">
    <property type="entry name" value="STAGA COMPLEX 65 SUBUNIT GAMMA"/>
    <property type="match status" value="1"/>
</dbReference>
<feature type="domain" description="Bromodomain associated" evidence="5">
    <location>
        <begin position="145"/>
        <end position="216"/>
    </location>
</feature>
<evidence type="ECO:0000313" key="6">
    <source>
        <dbReference type="EMBL" id="KAF7286720.1"/>
    </source>
</evidence>
<comment type="subcellular location">
    <subcellularLocation>
        <location evidence="1">Nucleus</location>
    </subcellularLocation>
</comment>
<dbReference type="OrthoDB" id="6021257at2759"/>